<evidence type="ECO:0000313" key="28">
    <source>
        <dbReference type="EMBL" id="OAX51542.1"/>
    </source>
</evidence>
<evidence type="ECO:0000256" key="22">
    <source>
        <dbReference type="HAMAP-Rule" id="MF_00047"/>
    </source>
</evidence>
<evidence type="ECO:0000256" key="26">
    <source>
        <dbReference type="PROSITE-ProRule" id="PRU00409"/>
    </source>
</evidence>
<dbReference type="InterPro" id="IPR013815">
    <property type="entry name" value="ATP_grasp_subdomain_1"/>
</dbReference>
<feature type="active site" evidence="23">
    <location>
        <position position="348"/>
    </location>
</feature>
<evidence type="ECO:0000256" key="6">
    <source>
        <dbReference type="ARBA" id="ARBA00012216"/>
    </source>
</evidence>
<comment type="function">
    <text evidence="2 22">Cell wall formation.</text>
</comment>
<evidence type="ECO:0000256" key="11">
    <source>
        <dbReference type="ARBA" id="ARBA00022840"/>
    </source>
</evidence>
<feature type="domain" description="ATP-grasp" evidence="27">
    <location>
        <begin position="159"/>
        <end position="370"/>
    </location>
</feature>
<keyword evidence="14 22" id="KW-0573">Peptidoglycan synthesis</keyword>
<reference evidence="31" key="1">
    <citation type="submission" date="2016-04" db="EMBL/GenBank/DDBJ databases">
        <authorList>
            <person name="Waterworth S."/>
            <person name="Matcher G."/>
        </authorList>
    </citation>
    <scope>NUCLEOTIDE SEQUENCE [LARGE SCALE GENOMIC DNA]</scope>
    <source>
        <strain evidence="31">RuSp02-3</strain>
    </source>
</reference>
<dbReference type="NCBIfam" id="TIGR01205">
    <property type="entry name" value="D_ala_D_alaTIGR"/>
    <property type="match status" value="1"/>
</dbReference>
<evidence type="ECO:0000313" key="33">
    <source>
        <dbReference type="Proteomes" id="UP000594975"/>
    </source>
</evidence>
<evidence type="ECO:0000259" key="27">
    <source>
        <dbReference type="PROSITE" id="PS50975"/>
    </source>
</evidence>
<keyword evidence="11 26" id="KW-0067">ATP-binding</keyword>
<evidence type="ECO:0000313" key="30">
    <source>
        <dbReference type="EMBL" id="QPT53611.1"/>
    </source>
</evidence>
<protein>
    <recommendedName>
        <fullName evidence="19 22">D-alanine--D-alanine ligase</fullName>
        <ecNumber evidence="6 22">6.3.2.4</ecNumber>
    </recommendedName>
    <alternativeName>
        <fullName evidence="21 22">D-Ala-D-Ala ligase</fullName>
    </alternativeName>
    <alternativeName>
        <fullName evidence="20 22">D-alanylalanine synthetase</fullName>
    </alternativeName>
</protein>
<dbReference type="PROSITE" id="PS00844">
    <property type="entry name" value="DALA_DALA_LIGASE_2"/>
    <property type="match status" value="1"/>
</dbReference>
<dbReference type="Proteomes" id="UP000594975">
    <property type="component" value="Chromosome"/>
</dbReference>
<feature type="binding site" evidence="24">
    <location>
        <begin position="199"/>
        <end position="201"/>
    </location>
    <ligand>
        <name>ATP</name>
        <dbReference type="ChEBI" id="CHEBI:30616"/>
    </ligand>
</feature>
<dbReference type="HAMAP" id="MF_00047">
    <property type="entry name" value="Dala_Dala_lig"/>
    <property type="match status" value="1"/>
</dbReference>
<dbReference type="Proteomes" id="UP000092021">
    <property type="component" value="Unassembled WGS sequence"/>
</dbReference>
<dbReference type="PIRSF" id="PIRSF039102">
    <property type="entry name" value="Ddl/VanB"/>
    <property type="match status" value="1"/>
</dbReference>
<evidence type="ECO:0000313" key="29">
    <source>
        <dbReference type="EMBL" id="OAX55946.1"/>
    </source>
</evidence>
<keyword evidence="12 25" id="KW-0460">Magnesium</keyword>
<feature type="binding site" evidence="25">
    <location>
        <position position="339"/>
    </location>
    <ligand>
        <name>Mg(2+)</name>
        <dbReference type="ChEBI" id="CHEBI:18420"/>
        <label>2</label>
    </ligand>
</feature>
<evidence type="ECO:0000256" key="10">
    <source>
        <dbReference type="ARBA" id="ARBA00022741"/>
    </source>
</evidence>
<accession>A0A147E5I6</accession>
<dbReference type="GO" id="GO:0009252">
    <property type="term" value="P:peptidoglycan biosynthetic process"/>
    <property type="evidence" value="ECO:0007669"/>
    <property type="project" value="UniProtKB-UniRule"/>
</dbReference>
<comment type="similarity">
    <text evidence="5 22">Belongs to the D-alanine--D-alanine ligase family.</text>
</comment>
<comment type="pathway">
    <text evidence="18">Glycan biosynthesis.</text>
</comment>
<feature type="binding site" evidence="25">
    <location>
        <position position="324"/>
    </location>
    <ligand>
        <name>Mg(2+)</name>
        <dbReference type="ChEBI" id="CHEBI:18420"/>
        <label>1</label>
    </ligand>
</feature>
<dbReference type="Gene3D" id="3.40.50.20">
    <property type="match status" value="1"/>
</dbReference>
<dbReference type="SUPFAM" id="SSF52440">
    <property type="entry name" value="PreATP-grasp domain"/>
    <property type="match status" value="1"/>
</dbReference>
<organism evidence="28 31">
    <name type="scientific">Rothia kristinae</name>
    <dbReference type="NCBI Taxonomy" id="37923"/>
    <lineage>
        <taxon>Bacteria</taxon>
        <taxon>Bacillati</taxon>
        <taxon>Actinomycetota</taxon>
        <taxon>Actinomycetes</taxon>
        <taxon>Micrococcales</taxon>
        <taxon>Micrococcaceae</taxon>
        <taxon>Rothia</taxon>
    </lineage>
</organism>
<evidence type="ECO:0000256" key="8">
    <source>
        <dbReference type="ARBA" id="ARBA00022598"/>
    </source>
</evidence>
<keyword evidence="13 22" id="KW-0133">Cell shape</keyword>
<evidence type="ECO:0000313" key="32">
    <source>
        <dbReference type="Proteomes" id="UP000092021"/>
    </source>
</evidence>
<evidence type="ECO:0000256" key="12">
    <source>
        <dbReference type="ARBA" id="ARBA00022842"/>
    </source>
</evidence>
<dbReference type="GeneID" id="61263784"/>
<evidence type="ECO:0000256" key="23">
    <source>
        <dbReference type="PIRSR" id="PIRSR039102-1"/>
    </source>
</evidence>
<comment type="subcellular location">
    <subcellularLocation>
        <location evidence="3 22">Cytoplasm</location>
    </subcellularLocation>
</comment>
<dbReference type="InterPro" id="IPR011095">
    <property type="entry name" value="Dala_Dala_lig_C"/>
</dbReference>
<dbReference type="EC" id="6.3.2.4" evidence="6 22"/>
<dbReference type="InterPro" id="IPR000291">
    <property type="entry name" value="D-Ala_lig_Van_CS"/>
</dbReference>
<keyword evidence="7 22" id="KW-0963">Cytoplasm</keyword>
<keyword evidence="15 25" id="KW-0464">Manganese</keyword>
<reference evidence="28" key="2">
    <citation type="submission" date="2016-04" db="EMBL/GenBank/DDBJ databases">
        <authorList>
            <person name="Evans L.H."/>
            <person name="Alamgir A."/>
            <person name="Owens N."/>
            <person name="Weber N.D."/>
            <person name="Virtaneva K."/>
            <person name="Barbian K."/>
            <person name="Babar A."/>
            <person name="Rosenke K."/>
        </authorList>
    </citation>
    <scope>NUCLEOTIDE SEQUENCE [LARGE SCALE GENOMIC DNA]</scope>
    <source>
        <strain evidence="28">RUTW2-3</strain>
    </source>
</reference>
<dbReference type="InterPro" id="IPR005905">
    <property type="entry name" value="D_ala_D_ala"/>
</dbReference>
<keyword evidence="16 22" id="KW-0961">Cell wall biogenesis/degradation</keyword>
<dbReference type="GO" id="GO:0008360">
    <property type="term" value="P:regulation of cell shape"/>
    <property type="evidence" value="ECO:0007669"/>
    <property type="project" value="UniProtKB-KW"/>
</dbReference>
<evidence type="ECO:0000256" key="17">
    <source>
        <dbReference type="ARBA" id="ARBA00047614"/>
    </source>
</evidence>
<keyword evidence="31" id="KW-1185">Reference proteome</keyword>
<feature type="binding site" evidence="25">
    <location>
        <position position="337"/>
    </location>
    <ligand>
        <name>Mg(2+)</name>
        <dbReference type="ChEBI" id="CHEBI:18420"/>
        <label>2</label>
    </ligand>
</feature>
<dbReference type="InterPro" id="IPR011761">
    <property type="entry name" value="ATP-grasp"/>
</dbReference>
<evidence type="ECO:0000256" key="2">
    <source>
        <dbReference type="ARBA" id="ARBA00003921"/>
    </source>
</evidence>
<dbReference type="PROSITE" id="PS00843">
    <property type="entry name" value="DALA_DALA_LIGASE_1"/>
    <property type="match status" value="1"/>
</dbReference>
<comment type="catalytic activity">
    <reaction evidence="17 22">
        <text>2 D-alanine + ATP = D-alanyl-D-alanine + ADP + phosphate + H(+)</text>
        <dbReference type="Rhea" id="RHEA:11224"/>
        <dbReference type="ChEBI" id="CHEBI:15378"/>
        <dbReference type="ChEBI" id="CHEBI:30616"/>
        <dbReference type="ChEBI" id="CHEBI:43474"/>
        <dbReference type="ChEBI" id="CHEBI:57416"/>
        <dbReference type="ChEBI" id="CHEBI:57822"/>
        <dbReference type="ChEBI" id="CHEBI:456216"/>
        <dbReference type="EC" id="6.3.2.4"/>
    </reaction>
</comment>
<dbReference type="GO" id="GO:0005524">
    <property type="term" value="F:ATP binding"/>
    <property type="evidence" value="ECO:0007669"/>
    <property type="project" value="UniProtKB-UniRule"/>
</dbReference>
<comment type="cofactor">
    <cofactor evidence="1">
        <name>Mn(2+)</name>
        <dbReference type="ChEBI" id="CHEBI:29035"/>
    </cofactor>
</comment>
<feature type="binding site" evidence="24">
    <location>
        <begin position="336"/>
        <end position="337"/>
    </location>
    <ligand>
        <name>ATP</name>
        <dbReference type="ChEBI" id="CHEBI:30616"/>
    </ligand>
</feature>
<evidence type="ECO:0000256" key="9">
    <source>
        <dbReference type="ARBA" id="ARBA00022723"/>
    </source>
</evidence>
<proteinExistence type="inferred from homology"/>
<dbReference type="Gene3D" id="3.30.1490.20">
    <property type="entry name" value="ATP-grasp fold, A domain"/>
    <property type="match status" value="1"/>
</dbReference>
<dbReference type="PATRIC" id="fig|37923.10.peg.964"/>
<dbReference type="RefSeq" id="WP_058731248.1">
    <property type="nucleotide sequence ID" value="NZ_CP065738.1"/>
</dbReference>
<keyword evidence="10 24" id="KW-0547">Nucleotide-binding</keyword>
<dbReference type="InterPro" id="IPR016185">
    <property type="entry name" value="PreATP-grasp_dom_sf"/>
</dbReference>
<dbReference type="AlphaFoldDB" id="A0A147E5I6"/>
<evidence type="ECO:0000256" key="1">
    <source>
        <dbReference type="ARBA" id="ARBA00001936"/>
    </source>
</evidence>
<feature type="active site" evidence="23">
    <location>
        <position position="24"/>
    </location>
</feature>
<sequence length="380" mass="41630">MTIATSQATDRTTVGILFGGRSSEHAISVITAAGVLQALDRGTYEPVLIGITRDGVWHLSDERELTATREADTLPEFTGQGPEVHLPLGGPAAHRQHLVLREADGSFHEGPRLDVVFPLLHGPFGEDGTLQGLLEMAGLPYVGSGVTASAVGMDKHFMKMAFEAAGLQVGPYRVITARQWERSRLESIERVRELGLPVFVKPARAGSSCGITRVEDWAHLEAAVAEAQEFDPKVVVEAGIEGREIECAVLDGHHHDTPRASHPGEVVVVGQEDAWYDFETKYVQTEDSVLRCPADLPQPVRDDIRAQAVRAFLAVDAEGLARADFFWTTDERVVINEINTLPGFTPISMYRLMWEETGIGYAQLVDELLRLALERPVGLR</sequence>
<reference evidence="28 31" key="3">
    <citation type="submission" date="2016-06" db="EMBL/GenBank/DDBJ databases">
        <title>Identification of putative biosynthetic pathways for the production of bioactive secondary metabolites by the marine actinomycete Kocuria kristinae RUTW2-3.</title>
        <authorList>
            <person name="Waterworth S.C."/>
            <person name="Walmsley T.A."/>
            <person name="Matongo T."/>
            <person name="Davies-Coleman M.T."/>
            <person name="Dorrington R.A."/>
        </authorList>
    </citation>
    <scope>NUCLEOTIDE SEQUENCE [LARGE SCALE GENOMIC DNA]</scope>
    <source>
        <strain evidence="31">RuSp02-3</strain>
        <strain evidence="28">RUTW2-3</strain>
        <strain evidence="29 32">RUTW4-5</strain>
    </source>
</reference>
<dbReference type="EMBL" id="LJBJ02000016">
    <property type="protein sequence ID" value="OAX51542.1"/>
    <property type="molecule type" value="Genomic_DNA"/>
</dbReference>
<comment type="pathway">
    <text evidence="4 22">Cell wall biogenesis; peptidoglycan biosynthesis.</text>
</comment>
<dbReference type="KEGG" id="rkr:I6G21_10280"/>
<evidence type="ECO:0000256" key="18">
    <source>
        <dbReference type="ARBA" id="ARBA00060592"/>
    </source>
</evidence>
<gene>
    <name evidence="22" type="primary">ddl</name>
    <name evidence="29" type="ORF">A5N15_09745</name>
    <name evidence="28" type="ORF">AN277_0208095</name>
    <name evidence="30" type="ORF">I6G21_10280</name>
</gene>
<feature type="binding site" evidence="25">
    <location>
        <position position="337"/>
    </location>
    <ligand>
        <name>Mg(2+)</name>
        <dbReference type="ChEBI" id="CHEBI:18420"/>
        <label>1</label>
    </ligand>
</feature>
<name>A0A147E5I6_9MICC</name>
<dbReference type="InterPro" id="IPR011127">
    <property type="entry name" value="Dala_Dala_lig_N"/>
</dbReference>
<dbReference type="Pfam" id="PF07478">
    <property type="entry name" value="Dala_Dala_lig_C"/>
    <property type="match status" value="1"/>
</dbReference>
<dbReference type="GO" id="GO:0071555">
    <property type="term" value="P:cell wall organization"/>
    <property type="evidence" value="ECO:0007669"/>
    <property type="project" value="UniProtKB-KW"/>
</dbReference>
<dbReference type="EMBL" id="LWGZ01000873">
    <property type="protein sequence ID" value="OAX55946.1"/>
    <property type="molecule type" value="Genomic_DNA"/>
</dbReference>
<evidence type="ECO:0000256" key="16">
    <source>
        <dbReference type="ARBA" id="ARBA00023316"/>
    </source>
</evidence>
<evidence type="ECO:0000256" key="15">
    <source>
        <dbReference type="ARBA" id="ARBA00023211"/>
    </source>
</evidence>
<evidence type="ECO:0000256" key="25">
    <source>
        <dbReference type="PIRSR" id="PIRSR039102-3"/>
    </source>
</evidence>
<keyword evidence="9 25" id="KW-0479">Metal-binding</keyword>
<dbReference type="NCBIfam" id="NF002528">
    <property type="entry name" value="PRK01966.1-4"/>
    <property type="match status" value="1"/>
</dbReference>
<feature type="binding site" evidence="24">
    <location>
        <position position="155"/>
    </location>
    <ligand>
        <name>ATP</name>
        <dbReference type="ChEBI" id="CHEBI:30616"/>
    </ligand>
</feature>
<feature type="binding site" evidence="24">
    <location>
        <begin position="207"/>
        <end position="208"/>
    </location>
    <ligand>
        <name>ATP</name>
        <dbReference type="ChEBI" id="CHEBI:30616"/>
    </ligand>
</feature>
<evidence type="ECO:0000256" key="20">
    <source>
        <dbReference type="ARBA" id="ARBA00076288"/>
    </source>
</evidence>
<dbReference type="SUPFAM" id="SSF56059">
    <property type="entry name" value="Glutathione synthetase ATP-binding domain-like"/>
    <property type="match status" value="1"/>
</dbReference>
<dbReference type="GO" id="GO:0046872">
    <property type="term" value="F:metal ion binding"/>
    <property type="evidence" value="ECO:0007669"/>
    <property type="project" value="UniProtKB-KW"/>
</dbReference>
<dbReference type="STRING" id="37923.BK826_06825"/>
<feature type="active site" evidence="23">
    <location>
        <position position="207"/>
    </location>
</feature>
<evidence type="ECO:0000256" key="13">
    <source>
        <dbReference type="ARBA" id="ARBA00022960"/>
    </source>
</evidence>
<dbReference type="UniPathway" id="UPA00219"/>
<comment type="cofactor">
    <cofactor evidence="25">
        <name>Mg(2+)</name>
        <dbReference type="ChEBI" id="CHEBI:18420"/>
    </cofactor>
    <cofactor evidence="25">
        <name>Mn(2+)</name>
        <dbReference type="ChEBI" id="CHEBI:29035"/>
    </cofactor>
    <text evidence="25">Binds 2 magnesium or manganese ions per subunit.</text>
</comment>
<evidence type="ECO:0000256" key="24">
    <source>
        <dbReference type="PIRSR" id="PIRSR039102-2"/>
    </source>
</evidence>
<dbReference type="EMBL" id="CP065738">
    <property type="protein sequence ID" value="QPT53611.1"/>
    <property type="molecule type" value="Genomic_DNA"/>
</dbReference>
<feature type="binding site" evidence="24">
    <location>
        <begin position="237"/>
        <end position="244"/>
    </location>
    <ligand>
        <name>ATP</name>
        <dbReference type="ChEBI" id="CHEBI:30616"/>
    </ligand>
</feature>
<dbReference type="FunFam" id="3.30.470.20:FF:000008">
    <property type="entry name" value="D-alanine--D-alanine ligase"/>
    <property type="match status" value="1"/>
</dbReference>
<dbReference type="FunFam" id="3.30.1490.20:FF:000007">
    <property type="entry name" value="D-alanine--D-alanine ligase"/>
    <property type="match status" value="1"/>
</dbReference>
<evidence type="ECO:0000256" key="3">
    <source>
        <dbReference type="ARBA" id="ARBA00004496"/>
    </source>
</evidence>
<evidence type="ECO:0000256" key="5">
    <source>
        <dbReference type="ARBA" id="ARBA00010871"/>
    </source>
</evidence>
<evidence type="ECO:0000313" key="31">
    <source>
        <dbReference type="Proteomes" id="UP000053171"/>
    </source>
</evidence>
<dbReference type="Pfam" id="PF01820">
    <property type="entry name" value="Dala_Dala_lig_N"/>
    <property type="match status" value="1"/>
</dbReference>
<evidence type="ECO:0000256" key="19">
    <source>
        <dbReference type="ARBA" id="ARBA00068427"/>
    </source>
</evidence>
<dbReference type="Proteomes" id="UP000053171">
    <property type="component" value="Unassembled WGS sequence"/>
</dbReference>
<evidence type="ECO:0000256" key="21">
    <source>
        <dbReference type="ARBA" id="ARBA00077154"/>
    </source>
</evidence>
<dbReference type="Gene3D" id="3.30.470.20">
    <property type="entry name" value="ATP-grasp fold, B domain"/>
    <property type="match status" value="1"/>
</dbReference>
<dbReference type="PROSITE" id="PS50975">
    <property type="entry name" value="ATP_GRASP"/>
    <property type="match status" value="1"/>
</dbReference>
<keyword evidence="8 22" id="KW-0436">Ligase</keyword>
<evidence type="ECO:0000256" key="4">
    <source>
        <dbReference type="ARBA" id="ARBA00004752"/>
    </source>
</evidence>
<dbReference type="GO" id="GO:0005829">
    <property type="term" value="C:cytosol"/>
    <property type="evidence" value="ECO:0007669"/>
    <property type="project" value="TreeGrafter"/>
</dbReference>
<evidence type="ECO:0000256" key="7">
    <source>
        <dbReference type="ARBA" id="ARBA00022490"/>
    </source>
</evidence>
<dbReference type="GO" id="GO:0008716">
    <property type="term" value="F:D-alanine-D-alanine ligase activity"/>
    <property type="evidence" value="ECO:0007669"/>
    <property type="project" value="UniProtKB-UniRule"/>
</dbReference>
<dbReference type="PANTHER" id="PTHR23132">
    <property type="entry name" value="D-ALANINE--D-ALANINE LIGASE"/>
    <property type="match status" value="1"/>
</dbReference>
<reference evidence="30 33" key="4">
    <citation type="submission" date="2020-12" db="EMBL/GenBank/DDBJ databases">
        <title>FDA dAtabase for Regulatory Grade micrObial Sequences (FDA-ARGOS): Supporting development and validation of Infectious Disease Dx tests.</title>
        <authorList>
            <person name="Sproer C."/>
            <person name="Gronow S."/>
            <person name="Severitt S."/>
            <person name="Schroder I."/>
            <person name="Tallon L."/>
            <person name="Sadzewicz L."/>
            <person name="Zhao X."/>
            <person name="Boylan J."/>
            <person name="Ott S."/>
            <person name="Bowen H."/>
            <person name="Vavikolanu K."/>
            <person name="Mehta A."/>
            <person name="Aluvathingal J."/>
            <person name="Nadendla S."/>
            <person name="Lowell S."/>
            <person name="Myers T."/>
            <person name="Yan Y."/>
            <person name="Sichtig H."/>
        </authorList>
    </citation>
    <scope>NUCLEOTIDE SEQUENCE [LARGE SCALE GENOMIC DNA]</scope>
    <source>
        <strain evidence="30 33">FDAARGOS_864</strain>
    </source>
</reference>
<dbReference type="PANTHER" id="PTHR23132:SF25">
    <property type="entry name" value="D-ALANINE--D-ALANINE LIGASE A"/>
    <property type="match status" value="1"/>
</dbReference>
<evidence type="ECO:0000256" key="14">
    <source>
        <dbReference type="ARBA" id="ARBA00022984"/>
    </source>
</evidence>